<accession>A0A8H7I4G3</accession>
<feature type="compositionally biased region" description="Polar residues" evidence="6">
    <location>
        <begin position="91"/>
        <end position="103"/>
    </location>
</feature>
<dbReference type="InterPro" id="IPR001878">
    <property type="entry name" value="Znf_CCHC"/>
</dbReference>
<evidence type="ECO:0000256" key="7">
    <source>
        <dbReference type="SAM" id="SignalP"/>
    </source>
</evidence>
<keyword evidence="5" id="KW-0862">Zinc</keyword>
<evidence type="ECO:0000256" key="6">
    <source>
        <dbReference type="SAM" id="MobiDB-lite"/>
    </source>
</evidence>
<dbReference type="InterPro" id="IPR050951">
    <property type="entry name" value="Retrovirus_Pol_polyprotein"/>
</dbReference>
<dbReference type="GO" id="GO:0016779">
    <property type="term" value="F:nucleotidyltransferase activity"/>
    <property type="evidence" value="ECO:0007669"/>
    <property type="project" value="UniProtKB-KW"/>
</dbReference>
<dbReference type="Gene3D" id="3.30.70.270">
    <property type="match status" value="3"/>
</dbReference>
<keyword evidence="3" id="KW-0540">Nuclease</keyword>
<dbReference type="EMBL" id="JACYCF010000040">
    <property type="protein sequence ID" value="KAF8748390.1"/>
    <property type="molecule type" value="Genomic_DNA"/>
</dbReference>
<dbReference type="InterPro" id="IPR043502">
    <property type="entry name" value="DNA/RNA_pol_sf"/>
</dbReference>
<dbReference type="InterPro" id="IPR021109">
    <property type="entry name" value="Peptidase_aspartic_dom_sf"/>
</dbReference>
<evidence type="ECO:0000256" key="4">
    <source>
        <dbReference type="ARBA" id="ARBA00022759"/>
    </source>
</evidence>
<dbReference type="SUPFAM" id="SSF56672">
    <property type="entry name" value="DNA/RNA polymerases"/>
    <property type="match status" value="1"/>
</dbReference>
<dbReference type="Gene3D" id="2.40.70.10">
    <property type="entry name" value="Acid Proteases"/>
    <property type="match status" value="1"/>
</dbReference>
<evidence type="ECO:0000259" key="8">
    <source>
        <dbReference type="PROSITE" id="PS50158"/>
    </source>
</evidence>
<dbReference type="Proteomes" id="UP000614334">
    <property type="component" value="Unassembled WGS sequence"/>
</dbReference>
<keyword evidence="4" id="KW-0378">Hydrolase</keyword>
<feature type="domain" description="CCHC-type" evidence="8">
    <location>
        <begin position="267"/>
        <end position="280"/>
    </location>
</feature>
<reference evidence="9" key="1">
    <citation type="submission" date="2020-09" db="EMBL/GenBank/DDBJ databases">
        <title>Comparative genome analyses of four rice-infecting Rhizoctonia solani isolates reveal extensive enrichment of homogalacturonan modification genes.</title>
        <authorList>
            <person name="Lee D.-Y."/>
            <person name="Jeon J."/>
            <person name="Kim K.-T."/>
            <person name="Cheong K."/>
            <person name="Song H."/>
            <person name="Choi G."/>
            <person name="Ko J."/>
            <person name="Opiyo S.O."/>
            <person name="Zuo S."/>
            <person name="Madhav S."/>
            <person name="Lee Y.-H."/>
            <person name="Wang G.-L."/>
        </authorList>
    </citation>
    <scope>NUCLEOTIDE SEQUENCE</scope>
    <source>
        <strain evidence="9">AG1-IA B2</strain>
    </source>
</reference>
<organism evidence="9 10">
    <name type="scientific">Rhizoctonia solani</name>
    <dbReference type="NCBI Taxonomy" id="456999"/>
    <lineage>
        <taxon>Eukaryota</taxon>
        <taxon>Fungi</taxon>
        <taxon>Dikarya</taxon>
        <taxon>Basidiomycota</taxon>
        <taxon>Agaricomycotina</taxon>
        <taxon>Agaricomycetes</taxon>
        <taxon>Cantharellales</taxon>
        <taxon>Ceratobasidiaceae</taxon>
        <taxon>Rhizoctonia</taxon>
    </lineage>
</organism>
<dbReference type="InterPro" id="IPR000477">
    <property type="entry name" value="RT_dom"/>
</dbReference>
<feature type="compositionally biased region" description="Basic and acidic residues" evidence="6">
    <location>
        <begin position="107"/>
        <end position="125"/>
    </location>
</feature>
<dbReference type="CDD" id="cd01647">
    <property type="entry name" value="RT_LTR"/>
    <property type="match status" value="1"/>
</dbReference>
<keyword evidence="4" id="KW-0255">Endonuclease</keyword>
<dbReference type="AlphaFoldDB" id="A0A8H7I4G3"/>
<dbReference type="GO" id="GO:0004519">
    <property type="term" value="F:endonuclease activity"/>
    <property type="evidence" value="ECO:0007669"/>
    <property type="project" value="UniProtKB-KW"/>
</dbReference>
<dbReference type="FunFam" id="3.30.70.270:FF:000003">
    <property type="entry name" value="Transposon Ty3-G Gag-Pol polyprotein"/>
    <property type="match status" value="1"/>
</dbReference>
<keyword evidence="5" id="KW-0479">Metal-binding</keyword>
<dbReference type="PANTHER" id="PTHR37984:SF5">
    <property type="entry name" value="PROTEIN NYNRIN-LIKE"/>
    <property type="match status" value="1"/>
</dbReference>
<comment type="caution">
    <text evidence="9">The sequence shown here is derived from an EMBL/GenBank/DDBJ whole genome shotgun (WGS) entry which is preliminary data.</text>
</comment>
<dbReference type="PROSITE" id="PS50158">
    <property type="entry name" value="ZF_CCHC"/>
    <property type="match status" value="1"/>
</dbReference>
<evidence type="ECO:0000256" key="1">
    <source>
        <dbReference type="ARBA" id="ARBA00022679"/>
    </source>
</evidence>
<dbReference type="Gene3D" id="3.10.10.10">
    <property type="entry name" value="HIV Type 1 Reverse Transcriptase, subunit A, domain 1"/>
    <property type="match status" value="1"/>
</dbReference>
<keyword evidence="2" id="KW-0548">Nucleotidyltransferase</keyword>
<evidence type="ECO:0000313" key="9">
    <source>
        <dbReference type="EMBL" id="KAF8748390.1"/>
    </source>
</evidence>
<dbReference type="FunFam" id="3.30.70.270:FF:000063">
    <property type="entry name" value="Zinc knuckle domaincontaining protein"/>
    <property type="match status" value="1"/>
</dbReference>
<feature type="region of interest" description="Disordered" evidence="6">
    <location>
        <begin position="49"/>
        <end position="128"/>
    </location>
</feature>
<evidence type="ECO:0000256" key="3">
    <source>
        <dbReference type="ARBA" id="ARBA00022722"/>
    </source>
</evidence>
<name>A0A8H7I4G3_9AGAM</name>
<feature type="chain" id="PRO_5034120181" description="CCHC-type domain-containing protein" evidence="7">
    <location>
        <begin position="27"/>
        <end position="669"/>
    </location>
</feature>
<dbReference type="GO" id="GO:0008270">
    <property type="term" value="F:zinc ion binding"/>
    <property type="evidence" value="ECO:0007669"/>
    <property type="project" value="UniProtKB-KW"/>
</dbReference>
<keyword evidence="5" id="KW-0863">Zinc-finger</keyword>
<feature type="signal peptide" evidence="7">
    <location>
        <begin position="1"/>
        <end position="26"/>
    </location>
</feature>
<evidence type="ECO:0000313" key="10">
    <source>
        <dbReference type="Proteomes" id="UP000614334"/>
    </source>
</evidence>
<keyword evidence="1" id="KW-0808">Transferase</keyword>
<evidence type="ECO:0000256" key="2">
    <source>
        <dbReference type="ARBA" id="ARBA00022695"/>
    </source>
</evidence>
<protein>
    <recommendedName>
        <fullName evidence="8">CCHC-type domain-containing protein</fullName>
    </recommendedName>
</protein>
<dbReference type="InterPro" id="IPR043128">
    <property type="entry name" value="Rev_trsase/Diguanyl_cyclase"/>
</dbReference>
<dbReference type="GO" id="GO:0003676">
    <property type="term" value="F:nucleic acid binding"/>
    <property type="evidence" value="ECO:0007669"/>
    <property type="project" value="InterPro"/>
</dbReference>
<gene>
    <name evidence="9" type="ORF">RHS01_10859</name>
</gene>
<keyword evidence="7" id="KW-0732">Signal</keyword>
<proteinExistence type="predicted"/>
<dbReference type="Pfam" id="PF00078">
    <property type="entry name" value="RVT_1"/>
    <property type="match status" value="2"/>
</dbReference>
<sequence length="669" mass="74323">MEPEPTTAALLKAITVLTATVGSLQAQITSQGQQLIELKAICKETADLLGNKDQGGPQAPFRPSRGTGFDSEEEEEPKQAPKKEPCGMPRSLSSLTPFDSGSSVKRPKMDLPDPYKGTPGEEKQPSRRLGTPLIGAIIKGEGNPPTTIPALTAKFKEAFADPDAKRAATRKIATLTQTTTTSEYVKELLSTKDNITDNDLEAIFAALVKIDNTCWENKENCPKKLPAKSLATVATTSTTTTQQVRLSEDPNYVTPEERDCCRASGLCVKCGQKGHGIKQCLNGWKATIKEAAKIGKIVELVAYGTRFNLRFWPMATHTPIPFLVCPIGNTSAILGMTWLTSESPLIDWQQGSVTFPKQAQIASEEEANPDPLADLPPQYHEFTRVFGEEEFKVLPPHREYNIAIDLVPNAKLSPGPIYGMTDAESKALKQHIEEELATGKIRPSTSSAGAPVMFVKKADGSLRLVVDYRKLNKVTHKNVYPLPRQDDLMAKLRHAKIFTKLDLQWGYNNVRIKEGDEWKTAFRTKDLIDVTVVIYLDNILIFSEDPKEHPNHVREVLSQLMKNQLFCKLSKCHFHVTTVDYLGIVISPAGFSMDQKKIEAVMSWPQPRTVKQVQAFLGFVNYLRRFIPNFSLVARPLHNLTKKESPWSWGKSEEDAFKELKALVTQSPS</sequence>
<evidence type="ECO:0000256" key="5">
    <source>
        <dbReference type="PROSITE-ProRule" id="PRU00047"/>
    </source>
</evidence>
<dbReference type="PANTHER" id="PTHR37984">
    <property type="entry name" value="PROTEIN CBG26694"/>
    <property type="match status" value="1"/>
</dbReference>